<comment type="caution">
    <text evidence="8">The sequence shown here is derived from an EMBL/GenBank/DDBJ whole genome shotgun (WGS) entry which is preliminary data.</text>
</comment>
<feature type="transmembrane region" description="Helical" evidence="6">
    <location>
        <begin position="54"/>
        <end position="75"/>
    </location>
</feature>
<dbReference type="OrthoDB" id="6057322at2"/>
<feature type="transmembrane region" description="Helical" evidence="6">
    <location>
        <begin position="261"/>
        <end position="284"/>
    </location>
</feature>
<feature type="domain" description="Major facilitator superfamily (MFS) profile" evidence="7">
    <location>
        <begin position="20"/>
        <end position="416"/>
    </location>
</feature>
<dbReference type="InterPro" id="IPR036259">
    <property type="entry name" value="MFS_trans_sf"/>
</dbReference>
<evidence type="ECO:0000256" key="3">
    <source>
        <dbReference type="ARBA" id="ARBA00022692"/>
    </source>
</evidence>
<dbReference type="AlphaFoldDB" id="A0A3E1R8E6"/>
<dbReference type="PROSITE" id="PS50850">
    <property type="entry name" value="MFS"/>
    <property type="match status" value="1"/>
</dbReference>
<feature type="transmembrane region" description="Helical" evidence="6">
    <location>
        <begin position="175"/>
        <end position="195"/>
    </location>
</feature>
<feature type="transmembrane region" description="Helical" evidence="6">
    <location>
        <begin position="228"/>
        <end position="249"/>
    </location>
</feature>
<dbReference type="InterPro" id="IPR011701">
    <property type="entry name" value="MFS"/>
</dbReference>
<organism evidence="8 9">
    <name type="scientific">Rhodoferax lacus</name>
    <dbReference type="NCBI Taxonomy" id="2184758"/>
    <lineage>
        <taxon>Bacteria</taxon>
        <taxon>Pseudomonadati</taxon>
        <taxon>Pseudomonadota</taxon>
        <taxon>Betaproteobacteria</taxon>
        <taxon>Burkholderiales</taxon>
        <taxon>Comamonadaceae</taxon>
        <taxon>Rhodoferax</taxon>
    </lineage>
</organism>
<dbReference type="InterPro" id="IPR020846">
    <property type="entry name" value="MFS_dom"/>
</dbReference>
<evidence type="ECO:0000313" key="8">
    <source>
        <dbReference type="EMBL" id="RFO94980.1"/>
    </source>
</evidence>
<keyword evidence="3 6" id="KW-0812">Transmembrane</keyword>
<feature type="transmembrane region" description="Helical" evidence="6">
    <location>
        <begin position="394"/>
        <end position="413"/>
    </location>
</feature>
<dbReference type="GO" id="GO:0016020">
    <property type="term" value="C:membrane"/>
    <property type="evidence" value="ECO:0007669"/>
    <property type="project" value="UniProtKB-SubCell"/>
</dbReference>
<reference evidence="8" key="1">
    <citation type="submission" date="2018-05" db="EMBL/GenBank/DDBJ databases">
        <title>Rhodoferax soyangensis sp.nov., isolated from an oligotrophic freshwater lake.</title>
        <authorList>
            <person name="Park M."/>
        </authorList>
    </citation>
    <scope>NUCLEOTIDE SEQUENCE [LARGE SCALE GENOMIC DNA]</scope>
    <source>
        <strain evidence="8">IMCC26218</strain>
    </source>
</reference>
<keyword evidence="9" id="KW-1185">Reference proteome</keyword>
<feature type="transmembrane region" description="Helical" evidence="6">
    <location>
        <begin position="87"/>
        <end position="112"/>
    </location>
</feature>
<dbReference type="PANTHER" id="PTHR23505:SF79">
    <property type="entry name" value="PROTEIN SPINSTER"/>
    <property type="match status" value="1"/>
</dbReference>
<evidence type="ECO:0000256" key="4">
    <source>
        <dbReference type="ARBA" id="ARBA00022989"/>
    </source>
</evidence>
<feature type="transmembrane region" description="Helical" evidence="6">
    <location>
        <begin position="328"/>
        <end position="350"/>
    </location>
</feature>
<keyword evidence="2" id="KW-0813">Transport</keyword>
<evidence type="ECO:0000256" key="5">
    <source>
        <dbReference type="ARBA" id="ARBA00023136"/>
    </source>
</evidence>
<evidence type="ECO:0000256" key="6">
    <source>
        <dbReference type="SAM" id="Phobius"/>
    </source>
</evidence>
<dbReference type="InterPro" id="IPR044770">
    <property type="entry name" value="MFS_spinster-like"/>
</dbReference>
<dbReference type="Proteomes" id="UP000260665">
    <property type="component" value="Unassembled WGS sequence"/>
</dbReference>
<dbReference type="CDD" id="cd17328">
    <property type="entry name" value="MFS_spinster_like"/>
    <property type="match status" value="1"/>
</dbReference>
<feature type="transmembrane region" description="Helical" evidence="6">
    <location>
        <begin position="296"/>
        <end position="316"/>
    </location>
</feature>
<keyword evidence="4 6" id="KW-1133">Transmembrane helix</keyword>
<evidence type="ECO:0000256" key="2">
    <source>
        <dbReference type="ARBA" id="ARBA00022448"/>
    </source>
</evidence>
<feature type="transmembrane region" description="Helical" evidence="6">
    <location>
        <begin position="362"/>
        <end position="382"/>
    </location>
</feature>
<dbReference type="Pfam" id="PF07690">
    <property type="entry name" value="MFS_1"/>
    <property type="match status" value="1"/>
</dbReference>
<protein>
    <submittedName>
        <fullName evidence="8">MFS transporter</fullName>
    </submittedName>
</protein>
<comment type="subcellular location">
    <subcellularLocation>
        <location evidence="1">Membrane</location>
        <topology evidence="1">Multi-pass membrane protein</topology>
    </subcellularLocation>
</comment>
<dbReference type="SUPFAM" id="SSF103473">
    <property type="entry name" value="MFS general substrate transporter"/>
    <property type="match status" value="1"/>
</dbReference>
<dbReference type="EMBL" id="QFZK01000025">
    <property type="protein sequence ID" value="RFO94980.1"/>
    <property type="molecule type" value="Genomic_DNA"/>
</dbReference>
<evidence type="ECO:0000313" key="9">
    <source>
        <dbReference type="Proteomes" id="UP000260665"/>
    </source>
</evidence>
<gene>
    <name evidence="8" type="ORF">DIC66_20660</name>
</gene>
<evidence type="ECO:0000256" key="1">
    <source>
        <dbReference type="ARBA" id="ARBA00004141"/>
    </source>
</evidence>
<dbReference type="GO" id="GO:0022857">
    <property type="term" value="F:transmembrane transporter activity"/>
    <property type="evidence" value="ECO:0007669"/>
    <property type="project" value="InterPro"/>
</dbReference>
<keyword evidence="5 6" id="KW-0472">Membrane</keyword>
<dbReference type="PANTHER" id="PTHR23505">
    <property type="entry name" value="SPINSTER"/>
    <property type="match status" value="1"/>
</dbReference>
<name>A0A3E1R8E6_9BURK</name>
<feature type="transmembrane region" description="Helical" evidence="6">
    <location>
        <begin position="21"/>
        <end position="42"/>
    </location>
</feature>
<dbReference type="RefSeq" id="WP_117180079.1">
    <property type="nucleotide sequence ID" value="NZ_QFZK01000025.1"/>
</dbReference>
<dbReference type="Gene3D" id="1.20.1250.20">
    <property type="entry name" value="MFS general substrate transporter like domains"/>
    <property type="match status" value="1"/>
</dbReference>
<proteinExistence type="predicted"/>
<evidence type="ECO:0000259" key="7">
    <source>
        <dbReference type="PROSITE" id="PS50850"/>
    </source>
</evidence>
<accession>A0A3E1R8E6</accession>
<sequence>MHVSPPADAYETGLHRPRYTLALLTVLSAFSFMDRQILAVLTQPVKLEFGLTDLQIGLITGLGFALTFGLLGVPLGRWADQHERRRLIMVCRGAGGALAALGATASGFWMLLLSRSGGAVSDAGGNPASLSMVADLYPPEQRARAMSVFASGGSLGALMALVGGSWVAQAYGWRVALASVGCVSLLLTCLFWLTVQEPRRSASGNPLDARQSSLGAVREIWSAPVTRWLIVAAACVLLAGYSFGSWNTALLVRHHGLSLRAAGWISGAAALSSMVGGLVSGALADVLTRRDPRWQIGVPMLGVAAALPTGLAYLMLPAGSVQAATLLVVLYAFFLTWWVAPTYAALSLVVAPERRATASAMLLLAGSIIGNGLGAILTGWLSDRLAPVAGTASLAWALSLMLAMLLPALLAFARARRAYLPALDANRMPTPPPTPETTPCTGK</sequence>